<feature type="transmembrane region" description="Helical" evidence="6">
    <location>
        <begin position="298"/>
        <end position="322"/>
    </location>
</feature>
<proteinExistence type="predicted"/>
<gene>
    <name evidence="7" type="ORF">AF333_27745</name>
    <name evidence="8" type="ORF">SAMN04487909_11474</name>
</gene>
<protein>
    <submittedName>
        <fullName evidence="8">Predicted arabinose efflux permease, MFS family</fullName>
    </submittedName>
</protein>
<dbReference type="GeneID" id="42308926"/>
<dbReference type="GO" id="GO:0005886">
    <property type="term" value="C:plasma membrane"/>
    <property type="evidence" value="ECO:0007669"/>
    <property type="project" value="UniProtKB-SubCell"/>
</dbReference>
<organism evidence="7 9">
    <name type="scientific">Aneurinibacillus migulanus</name>
    <name type="common">Bacillus migulanus</name>
    <dbReference type="NCBI Taxonomy" id="47500"/>
    <lineage>
        <taxon>Bacteria</taxon>
        <taxon>Bacillati</taxon>
        <taxon>Bacillota</taxon>
        <taxon>Bacilli</taxon>
        <taxon>Bacillales</taxon>
        <taxon>Paenibacillaceae</taxon>
        <taxon>Aneurinibacillus group</taxon>
        <taxon>Aneurinibacillus</taxon>
    </lineage>
</organism>
<keyword evidence="5 6" id="KW-0472">Membrane</keyword>
<evidence type="ECO:0000256" key="4">
    <source>
        <dbReference type="ARBA" id="ARBA00022989"/>
    </source>
</evidence>
<feature type="transmembrane region" description="Helical" evidence="6">
    <location>
        <begin position="334"/>
        <end position="354"/>
    </location>
</feature>
<keyword evidence="9" id="KW-1185">Reference proteome</keyword>
<keyword evidence="3 6" id="KW-0812">Transmembrane</keyword>
<sequence length="399" mass="44740">MRAGKRVVPSVLFACVFLFVYTEVLLSPFYPQFFQKVFGVQEFSFTGFYIFVCRLTVVISSPIWGFLARKVDGKRLLIIGQIGTALSCALMALSKSEHQFLMFSILLLAFKSSYLLLYTIMIQAAGNERRKVTGTYHAVFQSAVIASTITSGWVINLAHPLQVFWWIALFDLLQGIVCFAVFRRGFAKETLLEPVAEQTEKKSEGDIAFLVKMALLIFTLHFSVNIIRPFFTVFTEETFDMTSVGGSFLFLIPSLMAVLALPAIKRLSMGRLHTLYKASGLLLFIGLLLQGISSDIGWFILSRCLFGFFLAICQASLDIYLFQRSHHTHYHYSILSSFQNLGLLLAPISALVLVEDYSLSSPFVAASFIFVIHLIIAAVTMYMRNRSEKTSTEAKTKGG</sequence>
<feature type="transmembrane region" description="Helical" evidence="6">
    <location>
        <begin position="134"/>
        <end position="157"/>
    </location>
</feature>
<dbReference type="InterPro" id="IPR050930">
    <property type="entry name" value="MFS_Vesicular_Transporter"/>
</dbReference>
<name>A0A0M0GMV3_ANEMI</name>
<feature type="transmembrane region" description="Helical" evidence="6">
    <location>
        <begin position="100"/>
        <end position="122"/>
    </location>
</feature>
<dbReference type="AlphaFoldDB" id="A0A0M0GMV3"/>
<evidence type="ECO:0000256" key="6">
    <source>
        <dbReference type="SAM" id="Phobius"/>
    </source>
</evidence>
<dbReference type="Proteomes" id="UP000182836">
    <property type="component" value="Unassembled WGS sequence"/>
</dbReference>
<dbReference type="GO" id="GO:0022857">
    <property type="term" value="F:transmembrane transporter activity"/>
    <property type="evidence" value="ECO:0007669"/>
    <property type="project" value="InterPro"/>
</dbReference>
<reference evidence="7 9" key="1">
    <citation type="submission" date="2015-07" db="EMBL/GenBank/DDBJ databases">
        <title>Fjat-14205 dsm 2895.</title>
        <authorList>
            <person name="Liu B."/>
            <person name="Wang J."/>
            <person name="Zhu Y."/>
            <person name="Liu G."/>
            <person name="Chen Q."/>
            <person name="Chen Z."/>
            <person name="Lan J."/>
            <person name="Che J."/>
            <person name="Ge C."/>
            <person name="Shi H."/>
            <person name="Pan Z."/>
            <person name="Liu X."/>
        </authorList>
    </citation>
    <scope>NUCLEOTIDE SEQUENCE [LARGE SCALE GENOMIC DNA]</scope>
    <source>
        <strain evidence="7 9">DSM 2895</strain>
    </source>
</reference>
<keyword evidence="2" id="KW-0813">Transport</keyword>
<evidence type="ECO:0000256" key="2">
    <source>
        <dbReference type="ARBA" id="ARBA00022448"/>
    </source>
</evidence>
<reference evidence="8 10" key="2">
    <citation type="submission" date="2016-10" db="EMBL/GenBank/DDBJ databases">
        <authorList>
            <person name="de Groot N.N."/>
        </authorList>
    </citation>
    <scope>NUCLEOTIDE SEQUENCE [LARGE SCALE GENOMIC DNA]</scope>
    <source>
        <strain evidence="8 10">DSM 2895</strain>
    </source>
</reference>
<evidence type="ECO:0000256" key="5">
    <source>
        <dbReference type="ARBA" id="ARBA00023136"/>
    </source>
</evidence>
<dbReference type="Gene3D" id="1.20.1250.20">
    <property type="entry name" value="MFS general substrate transporter like domains"/>
    <property type="match status" value="2"/>
</dbReference>
<feature type="transmembrane region" description="Helical" evidence="6">
    <location>
        <begin position="46"/>
        <end position="67"/>
    </location>
</feature>
<dbReference type="EMBL" id="LGUG01000009">
    <property type="protein sequence ID" value="KON90827.1"/>
    <property type="molecule type" value="Genomic_DNA"/>
</dbReference>
<evidence type="ECO:0000256" key="1">
    <source>
        <dbReference type="ARBA" id="ARBA00004651"/>
    </source>
</evidence>
<dbReference type="STRING" id="47500.AF333_27745"/>
<comment type="subcellular location">
    <subcellularLocation>
        <location evidence="1">Cell membrane</location>
        <topology evidence="1">Multi-pass membrane protein</topology>
    </subcellularLocation>
</comment>
<dbReference type="PANTHER" id="PTHR23506:SF23">
    <property type="entry name" value="GH10249P"/>
    <property type="match status" value="1"/>
</dbReference>
<feature type="transmembrane region" description="Helical" evidence="6">
    <location>
        <begin position="243"/>
        <end position="263"/>
    </location>
</feature>
<accession>A0A0M0GMV3</accession>
<dbReference type="SUPFAM" id="SSF103473">
    <property type="entry name" value="MFS general substrate transporter"/>
    <property type="match status" value="1"/>
</dbReference>
<evidence type="ECO:0000256" key="3">
    <source>
        <dbReference type="ARBA" id="ARBA00022692"/>
    </source>
</evidence>
<dbReference type="EMBL" id="FNED01000014">
    <property type="protein sequence ID" value="SDJ24866.1"/>
    <property type="molecule type" value="Genomic_DNA"/>
</dbReference>
<feature type="transmembrane region" description="Helical" evidence="6">
    <location>
        <begin position="209"/>
        <end position="231"/>
    </location>
</feature>
<dbReference type="OrthoDB" id="8579878at2"/>
<dbReference type="InterPro" id="IPR036259">
    <property type="entry name" value="MFS_trans_sf"/>
</dbReference>
<dbReference type="RefSeq" id="WP_043064357.1">
    <property type="nucleotide sequence ID" value="NZ_BJOA01000064.1"/>
</dbReference>
<dbReference type="Pfam" id="PF07690">
    <property type="entry name" value="MFS_1"/>
    <property type="match status" value="1"/>
</dbReference>
<feature type="transmembrane region" description="Helical" evidence="6">
    <location>
        <begin position="275"/>
        <end position="292"/>
    </location>
</feature>
<evidence type="ECO:0000313" key="7">
    <source>
        <dbReference type="EMBL" id="KON90827.1"/>
    </source>
</evidence>
<feature type="transmembrane region" description="Helical" evidence="6">
    <location>
        <begin position="360"/>
        <end position="382"/>
    </location>
</feature>
<keyword evidence="4 6" id="KW-1133">Transmembrane helix</keyword>
<evidence type="ECO:0000313" key="8">
    <source>
        <dbReference type="EMBL" id="SDJ24866.1"/>
    </source>
</evidence>
<feature type="transmembrane region" description="Helical" evidence="6">
    <location>
        <begin position="76"/>
        <end position="94"/>
    </location>
</feature>
<dbReference type="InterPro" id="IPR011701">
    <property type="entry name" value="MFS"/>
</dbReference>
<dbReference type="PATRIC" id="fig|47500.9.peg.1188"/>
<feature type="transmembrane region" description="Helical" evidence="6">
    <location>
        <begin position="163"/>
        <end position="182"/>
    </location>
</feature>
<dbReference type="PANTHER" id="PTHR23506">
    <property type="entry name" value="GH10249P"/>
    <property type="match status" value="1"/>
</dbReference>
<evidence type="ECO:0000313" key="10">
    <source>
        <dbReference type="Proteomes" id="UP000182836"/>
    </source>
</evidence>
<evidence type="ECO:0000313" key="9">
    <source>
        <dbReference type="Proteomes" id="UP000037269"/>
    </source>
</evidence>
<dbReference type="Proteomes" id="UP000037269">
    <property type="component" value="Unassembled WGS sequence"/>
</dbReference>